<evidence type="ECO:0000313" key="2">
    <source>
        <dbReference type="EMBL" id="CAB4819423.1"/>
    </source>
</evidence>
<keyword evidence="1" id="KW-0472">Membrane</keyword>
<dbReference type="EMBL" id="CAFAAQ010000191">
    <property type="protein sequence ID" value="CAB4819423.1"/>
    <property type="molecule type" value="Genomic_DNA"/>
</dbReference>
<dbReference type="AlphaFoldDB" id="A0A6J7NLV4"/>
<evidence type="ECO:0000256" key="1">
    <source>
        <dbReference type="SAM" id="Phobius"/>
    </source>
</evidence>
<accession>A0A6J7NLV4</accession>
<reference evidence="3" key="1">
    <citation type="submission" date="2020-05" db="EMBL/GenBank/DDBJ databases">
        <authorList>
            <person name="Chiriac C."/>
            <person name="Salcher M."/>
            <person name="Ghai R."/>
            <person name="Kavagutti S V."/>
        </authorList>
    </citation>
    <scope>NUCLEOTIDE SEQUENCE</scope>
</reference>
<dbReference type="EMBL" id="CAFBOG010000185">
    <property type="protein sequence ID" value="CAB4991669.1"/>
    <property type="molecule type" value="Genomic_DNA"/>
</dbReference>
<sequence>MQAAQVQGQTLAFTGSSAGLPILLAGGLLFLGAAMTLLSRRRIHG</sequence>
<proteinExistence type="predicted"/>
<gene>
    <name evidence="2" type="ORF">UFOPK3046_01667</name>
    <name evidence="3" type="ORF">UFOPK3914_01630</name>
</gene>
<keyword evidence="1" id="KW-1133">Transmembrane helix</keyword>
<evidence type="ECO:0000313" key="3">
    <source>
        <dbReference type="EMBL" id="CAB4991669.1"/>
    </source>
</evidence>
<feature type="transmembrane region" description="Helical" evidence="1">
    <location>
        <begin position="20"/>
        <end position="38"/>
    </location>
</feature>
<protein>
    <submittedName>
        <fullName evidence="3">Unannotated protein</fullName>
    </submittedName>
</protein>
<name>A0A6J7NLV4_9ZZZZ</name>
<organism evidence="3">
    <name type="scientific">freshwater metagenome</name>
    <dbReference type="NCBI Taxonomy" id="449393"/>
    <lineage>
        <taxon>unclassified sequences</taxon>
        <taxon>metagenomes</taxon>
        <taxon>ecological metagenomes</taxon>
    </lineage>
</organism>
<keyword evidence="1" id="KW-0812">Transmembrane</keyword>